<evidence type="ECO:0000256" key="5">
    <source>
        <dbReference type="SAM" id="SignalP"/>
    </source>
</evidence>
<feature type="domain" description="Thioredoxin" evidence="6">
    <location>
        <begin position="216"/>
        <end position="356"/>
    </location>
</feature>
<feature type="signal peptide" evidence="5">
    <location>
        <begin position="1"/>
        <end position="21"/>
    </location>
</feature>
<accession>A0ABU8NSS5</accession>
<evidence type="ECO:0000256" key="4">
    <source>
        <dbReference type="ARBA" id="ARBA00023284"/>
    </source>
</evidence>
<protein>
    <submittedName>
        <fullName evidence="7">TlpA disulfide reductase family protein</fullName>
    </submittedName>
</protein>
<dbReference type="InterPro" id="IPR000866">
    <property type="entry name" value="AhpC/TSA"/>
</dbReference>
<dbReference type="PROSITE" id="PS51352">
    <property type="entry name" value="THIOREDOXIN_2"/>
    <property type="match status" value="1"/>
</dbReference>
<dbReference type="PANTHER" id="PTHR42852:SF6">
    <property type="entry name" value="THIOL:DISULFIDE INTERCHANGE PROTEIN DSBE"/>
    <property type="match status" value="1"/>
</dbReference>
<dbReference type="InterPro" id="IPR036249">
    <property type="entry name" value="Thioredoxin-like_sf"/>
</dbReference>
<dbReference type="CDD" id="cd02966">
    <property type="entry name" value="TlpA_like_family"/>
    <property type="match status" value="1"/>
</dbReference>
<dbReference type="PANTHER" id="PTHR42852">
    <property type="entry name" value="THIOL:DISULFIDE INTERCHANGE PROTEIN DSBE"/>
    <property type="match status" value="1"/>
</dbReference>
<evidence type="ECO:0000313" key="7">
    <source>
        <dbReference type="EMBL" id="MEJ2905166.1"/>
    </source>
</evidence>
<comment type="caution">
    <text evidence="7">The sequence shown here is derived from an EMBL/GenBank/DDBJ whole genome shotgun (WGS) entry which is preliminary data.</text>
</comment>
<keyword evidence="8" id="KW-1185">Reference proteome</keyword>
<keyword evidence="3" id="KW-1015">Disulfide bond</keyword>
<evidence type="ECO:0000259" key="6">
    <source>
        <dbReference type="PROSITE" id="PS51352"/>
    </source>
</evidence>
<keyword evidence="2" id="KW-0201">Cytochrome c-type biogenesis</keyword>
<dbReference type="InterPro" id="IPR050553">
    <property type="entry name" value="Thioredoxin_ResA/DsbE_sf"/>
</dbReference>
<evidence type="ECO:0000256" key="3">
    <source>
        <dbReference type="ARBA" id="ARBA00023157"/>
    </source>
</evidence>
<dbReference type="EMBL" id="JBBEUB010000010">
    <property type="protein sequence ID" value="MEJ2905166.1"/>
    <property type="molecule type" value="Genomic_DNA"/>
</dbReference>
<dbReference type="Pfam" id="PF14289">
    <property type="entry name" value="DUF4369"/>
    <property type="match status" value="1"/>
</dbReference>
<dbReference type="SUPFAM" id="SSF52833">
    <property type="entry name" value="Thioredoxin-like"/>
    <property type="match status" value="1"/>
</dbReference>
<evidence type="ECO:0000256" key="2">
    <source>
        <dbReference type="ARBA" id="ARBA00022748"/>
    </source>
</evidence>
<dbReference type="Pfam" id="PF00578">
    <property type="entry name" value="AhpC-TSA"/>
    <property type="match status" value="1"/>
</dbReference>
<keyword evidence="4" id="KW-0676">Redox-active center</keyword>
<dbReference type="Gene3D" id="3.40.30.10">
    <property type="entry name" value="Glutaredoxin"/>
    <property type="match status" value="1"/>
</dbReference>
<dbReference type="InterPro" id="IPR025380">
    <property type="entry name" value="DUF4369"/>
</dbReference>
<organism evidence="7 8">
    <name type="scientific">Pedobacter panaciterrae</name>
    <dbReference type="NCBI Taxonomy" id="363849"/>
    <lineage>
        <taxon>Bacteria</taxon>
        <taxon>Pseudomonadati</taxon>
        <taxon>Bacteroidota</taxon>
        <taxon>Sphingobacteriia</taxon>
        <taxon>Sphingobacteriales</taxon>
        <taxon>Sphingobacteriaceae</taxon>
        <taxon>Pedobacter</taxon>
    </lineage>
</organism>
<evidence type="ECO:0000256" key="1">
    <source>
        <dbReference type="ARBA" id="ARBA00004196"/>
    </source>
</evidence>
<sequence length="356" mass="40180">MLKKTYLVIVALLSLHLIVPAQTVTIQGNLIGLTENQLQFVYNTSEGYKVDTIHVTDGKFTWSKKLSGPRKAMLFLPENSFPFFIEPGNIRIEGKPDSVVVIGSKTYDESIAYSRSFKDLQQQRDSIHKAISNAPANEQPALREKQVRVTKMWTERENAYIKSHPMHVISSDIAARRASMGDYDEALLAFNLLDRTIQESPEGKEIASALAIGKRSRMGAKVPDFIQNDPEGRPVNFASFRGKYVFIDFWSSSCAPCRAENPNILKAYNKYKDKNFTVLGVSLDDNIELWKNAIKEDKMPWTMVSDLKGLKNEVSSYFGIFGIPRSLLIDTEGKIIAKDLRGDELKQKLDELFSSN</sequence>
<keyword evidence="5" id="KW-0732">Signal</keyword>
<comment type="subcellular location">
    <subcellularLocation>
        <location evidence="1">Cell envelope</location>
    </subcellularLocation>
</comment>
<reference evidence="7 8" key="1">
    <citation type="submission" date="2024-03" db="EMBL/GenBank/DDBJ databases">
        <title>Sequence of Lycoming College Course Isolates.</title>
        <authorList>
            <person name="Plotts O."/>
            <person name="Newman J."/>
        </authorList>
    </citation>
    <scope>NUCLEOTIDE SEQUENCE [LARGE SCALE GENOMIC DNA]</scope>
    <source>
        <strain evidence="7 8">CJB-3</strain>
    </source>
</reference>
<name>A0ABU8NSS5_9SPHI</name>
<dbReference type="InterPro" id="IPR013766">
    <property type="entry name" value="Thioredoxin_domain"/>
</dbReference>
<gene>
    <name evidence="7" type="ORF">WAE58_22160</name>
</gene>
<dbReference type="Proteomes" id="UP001378956">
    <property type="component" value="Unassembled WGS sequence"/>
</dbReference>
<feature type="chain" id="PRO_5046002308" evidence="5">
    <location>
        <begin position="22"/>
        <end position="356"/>
    </location>
</feature>
<proteinExistence type="predicted"/>
<dbReference type="RefSeq" id="WP_337717733.1">
    <property type="nucleotide sequence ID" value="NZ_JBBEUB010000010.1"/>
</dbReference>
<evidence type="ECO:0000313" key="8">
    <source>
        <dbReference type="Proteomes" id="UP001378956"/>
    </source>
</evidence>